<evidence type="ECO:0000313" key="5">
    <source>
        <dbReference type="RefSeq" id="XP_029024705.1"/>
    </source>
</evidence>
<dbReference type="PROSITE" id="PS50095">
    <property type="entry name" value="PLAT"/>
    <property type="match status" value="16"/>
</dbReference>
<feature type="domain" description="PLAT" evidence="3">
    <location>
        <begin position="239"/>
        <end position="360"/>
    </location>
</feature>
<protein>
    <submittedName>
        <fullName evidence="5">Lipoxygenase homology domain-containing protein 1</fullName>
    </submittedName>
</protein>
<evidence type="ECO:0000256" key="2">
    <source>
        <dbReference type="SAM" id="MobiDB-lite"/>
    </source>
</evidence>
<feature type="domain" description="PLAT" evidence="3">
    <location>
        <begin position="1458"/>
        <end position="1583"/>
    </location>
</feature>
<feature type="domain" description="PLAT" evidence="3">
    <location>
        <begin position="372"/>
        <end position="487"/>
    </location>
</feature>
<feature type="compositionally biased region" description="Basic and acidic residues" evidence="2">
    <location>
        <begin position="190"/>
        <end position="199"/>
    </location>
</feature>
<evidence type="ECO:0000256" key="1">
    <source>
        <dbReference type="PROSITE-ProRule" id="PRU00152"/>
    </source>
</evidence>
<evidence type="ECO:0000259" key="3">
    <source>
        <dbReference type="PROSITE" id="PS50095"/>
    </source>
</evidence>
<feature type="compositionally biased region" description="Basic and acidic residues" evidence="2">
    <location>
        <begin position="26"/>
        <end position="44"/>
    </location>
</feature>
<dbReference type="SMART" id="SM00308">
    <property type="entry name" value="LH2"/>
    <property type="match status" value="13"/>
</dbReference>
<organism evidence="4 5">
    <name type="scientific">Betta splendens</name>
    <name type="common">Siamese fighting fish</name>
    <dbReference type="NCBI Taxonomy" id="158456"/>
    <lineage>
        <taxon>Eukaryota</taxon>
        <taxon>Metazoa</taxon>
        <taxon>Chordata</taxon>
        <taxon>Craniata</taxon>
        <taxon>Vertebrata</taxon>
        <taxon>Euteleostomi</taxon>
        <taxon>Actinopterygii</taxon>
        <taxon>Neopterygii</taxon>
        <taxon>Teleostei</taxon>
        <taxon>Neoteleostei</taxon>
        <taxon>Acanthomorphata</taxon>
        <taxon>Anabantaria</taxon>
        <taxon>Anabantiformes</taxon>
        <taxon>Anabantoidei</taxon>
        <taxon>Osphronemidae</taxon>
        <taxon>Betta</taxon>
    </lineage>
</organism>
<gene>
    <name evidence="5" type="primary">loxhd1a</name>
</gene>
<name>A0A6P7P3S4_BETSP</name>
<dbReference type="KEGG" id="bspl:114866752"/>
<dbReference type="InParanoid" id="A0A6P7P3S4"/>
<feature type="compositionally biased region" description="Basic and acidic residues" evidence="2">
    <location>
        <begin position="60"/>
        <end position="74"/>
    </location>
</feature>
<feature type="domain" description="PLAT" evidence="3">
    <location>
        <begin position="753"/>
        <end position="873"/>
    </location>
</feature>
<feature type="domain" description="PLAT" evidence="3">
    <location>
        <begin position="1326"/>
        <end position="1445"/>
    </location>
</feature>
<dbReference type="PANTHER" id="PTHR45901">
    <property type="entry name" value="PROTEIN CBG12474"/>
    <property type="match status" value="1"/>
</dbReference>
<accession>A0A6P7P3S4</accession>
<feature type="domain" description="PLAT" evidence="3">
    <location>
        <begin position="2166"/>
        <end position="2288"/>
    </location>
</feature>
<dbReference type="Pfam" id="PF01477">
    <property type="entry name" value="PLAT"/>
    <property type="match status" value="16"/>
</dbReference>
<feature type="domain" description="PLAT" evidence="3">
    <location>
        <begin position="625"/>
        <end position="740"/>
    </location>
</feature>
<dbReference type="Proteomes" id="UP000515150">
    <property type="component" value="Chromosome 12"/>
</dbReference>
<feature type="region of interest" description="Disordered" evidence="2">
    <location>
        <begin position="1"/>
        <end position="209"/>
    </location>
</feature>
<proteinExistence type="predicted"/>
<feature type="compositionally biased region" description="Acidic residues" evidence="2">
    <location>
        <begin position="90"/>
        <end position="100"/>
    </location>
</feature>
<feature type="domain" description="PLAT" evidence="3">
    <location>
        <begin position="1776"/>
        <end position="1894"/>
    </location>
</feature>
<feature type="domain" description="PLAT" evidence="3">
    <location>
        <begin position="1178"/>
        <end position="1295"/>
    </location>
</feature>
<feature type="domain" description="PLAT" evidence="3">
    <location>
        <begin position="1907"/>
        <end position="2022"/>
    </location>
</feature>
<evidence type="ECO:0000313" key="4">
    <source>
        <dbReference type="Proteomes" id="UP000515150"/>
    </source>
</evidence>
<dbReference type="CTD" id="564819"/>
<feature type="domain" description="PLAT" evidence="3">
    <location>
        <begin position="884"/>
        <end position="1003"/>
    </location>
</feature>
<feature type="domain" description="PLAT" evidence="3">
    <location>
        <begin position="496"/>
        <end position="612"/>
    </location>
</feature>
<feature type="compositionally biased region" description="Basic and acidic residues" evidence="2">
    <location>
        <begin position="115"/>
        <end position="126"/>
    </location>
</feature>
<feature type="domain" description="PLAT" evidence="3">
    <location>
        <begin position="2305"/>
        <end position="2421"/>
    </location>
</feature>
<dbReference type="Gene3D" id="2.40.180.10">
    <property type="entry name" value="Catalase core domain"/>
    <property type="match status" value="13"/>
</dbReference>
<feature type="domain" description="PLAT" evidence="3">
    <location>
        <begin position="1612"/>
        <end position="1730"/>
    </location>
</feature>
<dbReference type="InterPro" id="IPR036392">
    <property type="entry name" value="PLAT/LH2_dom_sf"/>
</dbReference>
<dbReference type="CDD" id="cd01756">
    <property type="entry name" value="PLAT_repeat"/>
    <property type="match status" value="14"/>
</dbReference>
<dbReference type="InterPro" id="IPR052970">
    <property type="entry name" value="Inner_ear_hair_cell_LOXHD"/>
</dbReference>
<dbReference type="Gene3D" id="2.60.60.20">
    <property type="entry name" value="PLAT/LH2 domain"/>
    <property type="match status" value="3"/>
</dbReference>
<dbReference type="InterPro" id="IPR001024">
    <property type="entry name" value="PLAT/LH2_dom"/>
</dbReference>
<keyword evidence="4" id="KW-1185">Reference proteome</keyword>
<dbReference type="PANTHER" id="PTHR45901:SF3">
    <property type="entry name" value="LIPOXYGENASE HOMOLOGY DOMAIN-CONTAINING PROTEIN 1"/>
    <property type="match status" value="1"/>
</dbReference>
<comment type="caution">
    <text evidence="1">Lacks conserved residue(s) required for the propagation of feature annotation.</text>
</comment>
<dbReference type="RefSeq" id="XP_029024705.1">
    <property type="nucleotide sequence ID" value="XM_029168872.3"/>
</dbReference>
<dbReference type="SUPFAM" id="SSF49723">
    <property type="entry name" value="Lipase/lipooxygenase domain (PLAT/LH2 domain)"/>
    <property type="match status" value="16"/>
</dbReference>
<dbReference type="OrthoDB" id="5322100at2759"/>
<reference evidence="5" key="1">
    <citation type="submission" date="2025-08" db="UniProtKB">
        <authorList>
            <consortium name="RefSeq"/>
        </authorList>
    </citation>
    <scope>IDENTIFICATION</scope>
</reference>
<feature type="domain" description="PLAT" evidence="3">
    <location>
        <begin position="2035"/>
        <end position="2153"/>
    </location>
</feature>
<dbReference type="GeneID" id="114866752"/>
<sequence>MPAKQKKSTASEETEEVDDEVEETEPELKEKSNGVTRRDTAKGEKSRRKHRSAENPSNQEAKEKEKKKEGDKTKEKRKKKNPEYVHEVDAVIENEAEEGEQNNNDPRAKSKKEKHKEEVTEGAKEEKKKKKKKTSTESPEGDEDMGSKDKKSKDGKKKKKSHDDDEEPVLDEQEEEEDSKKKKKKKGKKGSGDSDDDKKKKGKKSKTKQVDYAVIYQNELLNYHTDSSDGYEDEYYKKKVYEVVTVTGDVKGAGTDANVFVTLFGDFGVTPKVHLASNTEKRSRTAFDKNKTDVFRIKTQNIGPLKKMRIEHDNTGMSASWFLDRVVVTDMNRPHLRYYFACSNWLSREEGDNLFVRDLLGSMNPMDVPKFNKYIVSVFTPDIKGSGTDADVFLNIFGENGDTGERRLDSEKDNFERGSEDKFTIESPNLGRLRKITIGHNNRGSSAGWLLDKVVIDDMGNKEVYEFPVNRWFAMDEGDGKIQRDILVGSMQPMGVVYNVQVMTGNVRGAGTNSKMHIVMHGSKGLKNSGKIFLEGGAFERGLIDIFNVEICELISPLSRVTIGHDNAAVGAGWYCEKVVIYCPFTGIEQTFPCGMWLDEDEADGLIERELYEMVSLRQKKQKKYPWSLWIWTSDVKGAGTDAQVFLQIYGEKGKSDEIKLENNSDSFEQAQVDKFMIEMPDIGKLQKLRIWHEKRSPFAGWHLAKVTLLKTLTMEKYSFECGRWLDINEDDNEIIRELPATGAVIDEPLPLIKYRATICTGNVSGSGTDASVFLNIIGDLGDTGERPMIISKTNVNKFEKGNHDEFLIEAVSLGQVRRVRVGHDGRGGGCGWYLDKVMVREEGQPESVAIEFPCSRWLDRNEDDGQIVRELVPAGEGLRLFNIGYHVAIKTGNVNGASSDSRVFVKLFGEKGDTNKMILAVSDNDLGNYFETGRTDIFTIDTYDIGKISRLLIGHTNEGLRAGWFLDSVQISVPVHGMQYMFPSHRWLAKDNADGKVEIEIYPSETLEIEQLINYEVTVVTGDVRAGGTNASVFCQIYGDEGKTEVLPLKSRSNNFERGTTEIFKIEAQDVGKVYKVRIYHDGKGIGDGWFLEKMDIKRLTMAMVQIEVKKEEPKKDKKKDKKKKKKEEEEVEIIEELKEVVVTYNFPCNRWLARDEEDGEIVVELLAEDNEDMEMNSYEVHVFTGTMWGAGTDANVYINIYGEIGDTGERRLRKSNHLNKFEKGHEDIFNITAADLGVLKKLRIRHDNSQASPGWFLDRVEIVDNKDDTTYFFPCKRWLAIDEDDGQLARELVPVDEAFMKKGDDDDDEDSEATLGLEQKAMSTTYTVRIKTGDKKYAGTDANLFMILYGTKDDTGIINLKASKTHKNKFERGLTDEFIVEAVDLGPLKKLRIGHDNRGGGSAGWFLDWVEIDAPSQGQKLRFPCGRWLDKGEDDGAIVRDLFPNPLQTELYTPFVPYEIKTFTSDVFGAGTDADVFIVLYGRDAVCTQQKSLCVNKRERRMYFERGAEDMFIVELEDVGDVMEKIRIGHNNHGVNPGWHLDRVEIRRLLRKGKGSETVIFPCERWLAKSEDDGETVRELVPSDIITEKLSRDGNLKVTEVEVEDALETHTYNVSVMTGDVYGAGTDANVFLTIYGNLGDTGERKLGKSETNGNKFERGSVDRFTIEAVDLGEVYRIKIRHDNSMVSADWYLDQVEVVDVDTEEVFLFLCERWLSRKREDRLIERVFYVKGYEGVRESLHSKKKSSALKVESVDSNMNKKNKKKKEEEAELPIIPYHITICTGLERDASTNSRAYVIIVGTNHVQTERLWLDPPDGRRGFEAGSMENFQAHGSDVGEIKKVELGHDGATPESCWLVDELSVAVPTKGVKYIFACKCWLAKDRGDGLTARVFNVLDAEAISISQKIVYEVMVVTGDVQNAGTDTKIFMTVFGANGGTEEMLLQKNEDRFERGQEDTFNMEIDDIAPLRKMRLRIDGSGSRPDWFLDKVIMRNLTTEEESVFTYEEWLSRTRGPKRTMICEMAATVDEETMVELTTYVIQIKTSDIAGAGTDANVWMIIFGENGDTGTLALKECNKSNKFERKQTDTFRFADILSLGELSKVRIWHDNTGLAPGWHLDHVDVKDEIMDKTFRFPCDRWLAKNEDDGQIIRELPCANNDYLDLNEKTKYEICVTTGDTAEAETKENAWIVLEGRKGRSKEFLMENSSKKKRFLRGNVDRFDFSSKNVGDIAGICLGHTPKDGKKVKGEVYWYVEEVVVTERELGNKYIFSCKVPIPLSPKRDEFLTFECTKTIESFASKARSLVPVKYEIITITGDEKGAGTDANVFVTIFGSNGDSGRRQLRQRFRNLFERGQTDRFLLEMLDMGDLQKVQVEHDNSGLSPGWLLDRVEVTNTANGVTTIFICGKWLDTKRADKEITRFIYPKY</sequence>
<feature type="domain" description="PLAT" evidence="3">
    <location>
        <begin position="1014"/>
        <end position="1130"/>
    </location>
</feature>
<feature type="compositionally biased region" description="Acidic residues" evidence="2">
    <location>
        <begin position="12"/>
        <end position="25"/>
    </location>
</feature>
<feature type="compositionally biased region" description="Acidic residues" evidence="2">
    <location>
        <begin position="164"/>
        <end position="177"/>
    </location>
</feature>